<gene>
    <name evidence="1" type="ORF">NMU03_06650</name>
</gene>
<organism evidence="1 2">
    <name type="scientific">Allocoprobacillus halotolerans</name>
    <dbReference type="NCBI Taxonomy" id="2944914"/>
    <lineage>
        <taxon>Bacteria</taxon>
        <taxon>Bacillati</taxon>
        <taxon>Bacillota</taxon>
        <taxon>Erysipelotrichia</taxon>
        <taxon>Erysipelotrichales</taxon>
        <taxon>Erysipelotrichaceae</taxon>
        <taxon>Allocoprobacillus</taxon>
    </lineage>
</organism>
<dbReference type="RefSeq" id="WP_290141877.1">
    <property type="nucleotide sequence ID" value="NZ_CP101620.1"/>
</dbReference>
<keyword evidence="2" id="KW-1185">Reference proteome</keyword>
<protein>
    <submittedName>
        <fullName evidence="1">Uncharacterized protein</fullName>
    </submittedName>
</protein>
<accession>A0ABY5I947</accession>
<proteinExistence type="predicted"/>
<dbReference type="Proteomes" id="UP001060112">
    <property type="component" value="Chromosome"/>
</dbReference>
<sequence>MDDLYFHRDNLIINVQTHLLKEFSDKQSIQFFLNMLVLALRDLFHVKHSMNLTYPSFKSLYERIDEQEENIIHKIDLILNTEYLLSTNANVMLLMDSMMYRI</sequence>
<dbReference type="EMBL" id="CP101620">
    <property type="protein sequence ID" value="UTY40455.1"/>
    <property type="molecule type" value="Genomic_DNA"/>
</dbReference>
<evidence type="ECO:0000313" key="2">
    <source>
        <dbReference type="Proteomes" id="UP001060112"/>
    </source>
</evidence>
<evidence type="ECO:0000313" key="1">
    <source>
        <dbReference type="EMBL" id="UTY40455.1"/>
    </source>
</evidence>
<reference evidence="1" key="1">
    <citation type="submission" date="2022-07" db="EMBL/GenBank/DDBJ databases">
        <title>Faecal culturing of patients with breast cancer.</title>
        <authorList>
            <person name="Teng N.M.Y."/>
            <person name="Kiu R."/>
            <person name="Evans R."/>
            <person name="Baker D.J."/>
            <person name="Zenner C."/>
            <person name="Robinson S.D."/>
            <person name="Hall L.J."/>
        </authorList>
    </citation>
    <scope>NUCLEOTIDE SEQUENCE</scope>
    <source>
        <strain evidence="1">LH1062</strain>
    </source>
</reference>
<name>A0ABY5I947_9FIRM</name>